<protein>
    <submittedName>
        <fullName evidence="1">mRNA binding protein puf3</fullName>
    </submittedName>
</protein>
<dbReference type="EMBL" id="JANBPG010001550">
    <property type="protein sequence ID" value="KAJ1889405.1"/>
    <property type="molecule type" value="Genomic_DNA"/>
</dbReference>
<dbReference type="Proteomes" id="UP001150581">
    <property type="component" value="Unassembled WGS sequence"/>
</dbReference>
<evidence type="ECO:0000313" key="2">
    <source>
        <dbReference type="Proteomes" id="UP001150581"/>
    </source>
</evidence>
<sequence>MALGRLGLDNGGHSSSNASGGASSFGETSGGMPLSRRQLVDIIQTDFPRTPSPAILDPSGMRVRPPNTPLQRQVSADSNTVGNPHSFEGGILGSGQLTPASASAFSTLSASAPNRNPSLTSPSGLLSDTGILGMPVRLPSVVPPSRSHSTVLPSSNTQSHNVGMILNSLLDQEEDDDFGRHRSQIDIFGMSVGSPPGQLSGAPGQSLWAARHAARLDGLQRASSTPPRNAATVAATVSGPHVGATGAPGIWGGMDIGANQQQASGALLHDNGFMAYNHPGSLNAGPLSVSGAQMGAADDLNYRLRSLRLGDDSSRGIRSAELHGTHDVFGDADGSVSARASGPMSSVSDHWEFTNQHQHQQHFQYHHHQQQAQQQQHRLYNSNMPLQSQLRLHNGQPMGSAVGGSPFVDNIATDRNALYSGGPVNTAGAQMHNVGLAHGASPHGFTRAQSYNDNGRYVRGGSGGVGPMSAYSLPQPIAQRPTANGPVGAGVANAHRPQGGTGQNTPGQQQQHHSSYRIQSQTHTPQQPQQHQQHPKQHHHAHANQHRQQQHQQPLPQKQQQQQQQQNMLAGRDAAMYNTPPPSTMSAQPVAGVPKARGGSNSTAAAAVATSPEPGMRTTILEEFRVDKARKYELKDFCDHIVEFSCDQHGSRFIQLKLETAAPEDTQMVFSEILPSARQLMTDVFGNYVIQKLFEHGSQPQRHMLANQMEGHILTLSLQMYGCRVVQKALEHVLVEQQLSIVRELHGHVLQCVKDQNGNHVIQKAIERISADKIRFIIDSFHGQVYTLATHPYGCRVIQRMFEHCSESQTRPLLEELHRFTTNLVQDQYGNYVIQHVMERGKAVDRILVCSRVRGHVLHLSKHKFASNVVEKCIAYGEPKDRKALIEEVMSVRRDGTSNLVNMMKDQYANYVVQKMLDVVDGQQRDQILDKIQDHMAMLRKFTYGKHLITKVEKYLASKEGNAGGNSSVSASSLASSPVPLSADAEKPVSAASATNSVTPRSRA</sequence>
<evidence type="ECO:0000313" key="1">
    <source>
        <dbReference type="EMBL" id="KAJ1889405.1"/>
    </source>
</evidence>
<gene>
    <name evidence="1" type="primary">PUF3_2</name>
    <name evidence="1" type="ORF">LPJ66_008048</name>
</gene>
<reference evidence="1" key="1">
    <citation type="submission" date="2022-07" db="EMBL/GenBank/DDBJ databases">
        <title>Phylogenomic reconstructions and comparative analyses of Kickxellomycotina fungi.</title>
        <authorList>
            <person name="Reynolds N.K."/>
            <person name="Stajich J.E."/>
            <person name="Barry K."/>
            <person name="Grigoriev I.V."/>
            <person name="Crous P."/>
            <person name="Smith M.E."/>
        </authorList>
    </citation>
    <scope>NUCLEOTIDE SEQUENCE</scope>
    <source>
        <strain evidence="1">Benny 63K</strain>
    </source>
</reference>
<keyword evidence="2" id="KW-1185">Reference proteome</keyword>
<name>A0ACC1IAT3_9FUNG</name>
<organism evidence="1 2">
    <name type="scientific">Kickxella alabastrina</name>
    <dbReference type="NCBI Taxonomy" id="61397"/>
    <lineage>
        <taxon>Eukaryota</taxon>
        <taxon>Fungi</taxon>
        <taxon>Fungi incertae sedis</taxon>
        <taxon>Zoopagomycota</taxon>
        <taxon>Kickxellomycotina</taxon>
        <taxon>Kickxellomycetes</taxon>
        <taxon>Kickxellales</taxon>
        <taxon>Kickxellaceae</taxon>
        <taxon>Kickxella</taxon>
    </lineage>
</organism>
<comment type="caution">
    <text evidence="1">The sequence shown here is derived from an EMBL/GenBank/DDBJ whole genome shotgun (WGS) entry which is preliminary data.</text>
</comment>
<accession>A0ACC1IAT3</accession>
<proteinExistence type="predicted"/>